<sequence length="156" mass="17275">MPPKRKRAQGTGETSHTESIAHGLENPPLTAAQIVELVATTVAQVLASRPDSQPPPDQQTEEIRKRREELENLRKERSSALPPPPAREVPFFDEVLDAELPQHFKYPNVGEYDGMGDPEEHLSRLENAALLHRYCQASCSQPSKNSNTCGNLSKIG</sequence>
<keyword evidence="3" id="KW-1185">Reference proteome</keyword>
<dbReference type="Proteomes" id="UP000250235">
    <property type="component" value="Unassembled WGS sequence"/>
</dbReference>
<gene>
    <name evidence="2" type="ORF">F511_27909</name>
</gene>
<accession>A0A2Z7BM76</accession>
<feature type="region of interest" description="Disordered" evidence="1">
    <location>
        <begin position="46"/>
        <end position="88"/>
    </location>
</feature>
<protein>
    <submittedName>
        <fullName evidence="2">Uncharacterized protein</fullName>
    </submittedName>
</protein>
<dbReference type="AlphaFoldDB" id="A0A2Z7BM76"/>
<feature type="compositionally biased region" description="Basic and acidic residues" evidence="1">
    <location>
        <begin position="61"/>
        <end position="78"/>
    </location>
</feature>
<feature type="region of interest" description="Disordered" evidence="1">
    <location>
        <begin position="1"/>
        <end position="27"/>
    </location>
</feature>
<reference evidence="2 3" key="1">
    <citation type="journal article" date="2015" name="Proc. Natl. Acad. Sci. U.S.A.">
        <title>The resurrection genome of Boea hygrometrica: A blueprint for survival of dehydration.</title>
        <authorList>
            <person name="Xiao L."/>
            <person name="Yang G."/>
            <person name="Zhang L."/>
            <person name="Yang X."/>
            <person name="Zhao S."/>
            <person name="Ji Z."/>
            <person name="Zhou Q."/>
            <person name="Hu M."/>
            <person name="Wang Y."/>
            <person name="Chen M."/>
            <person name="Xu Y."/>
            <person name="Jin H."/>
            <person name="Xiao X."/>
            <person name="Hu G."/>
            <person name="Bao F."/>
            <person name="Hu Y."/>
            <person name="Wan P."/>
            <person name="Li L."/>
            <person name="Deng X."/>
            <person name="Kuang T."/>
            <person name="Xiang C."/>
            <person name="Zhu J.K."/>
            <person name="Oliver M.J."/>
            <person name="He Y."/>
        </authorList>
    </citation>
    <scope>NUCLEOTIDE SEQUENCE [LARGE SCALE GENOMIC DNA]</scope>
    <source>
        <strain evidence="3">cv. XS01</strain>
    </source>
</reference>
<proteinExistence type="predicted"/>
<dbReference type="EMBL" id="KV004599">
    <property type="protein sequence ID" value="KZV35406.1"/>
    <property type="molecule type" value="Genomic_DNA"/>
</dbReference>
<name>A0A2Z7BM76_9LAMI</name>
<evidence type="ECO:0000256" key="1">
    <source>
        <dbReference type="SAM" id="MobiDB-lite"/>
    </source>
</evidence>
<organism evidence="2 3">
    <name type="scientific">Dorcoceras hygrometricum</name>
    <dbReference type="NCBI Taxonomy" id="472368"/>
    <lineage>
        <taxon>Eukaryota</taxon>
        <taxon>Viridiplantae</taxon>
        <taxon>Streptophyta</taxon>
        <taxon>Embryophyta</taxon>
        <taxon>Tracheophyta</taxon>
        <taxon>Spermatophyta</taxon>
        <taxon>Magnoliopsida</taxon>
        <taxon>eudicotyledons</taxon>
        <taxon>Gunneridae</taxon>
        <taxon>Pentapetalae</taxon>
        <taxon>asterids</taxon>
        <taxon>lamiids</taxon>
        <taxon>Lamiales</taxon>
        <taxon>Gesneriaceae</taxon>
        <taxon>Didymocarpoideae</taxon>
        <taxon>Trichosporeae</taxon>
        <taxon>Loxocarpinae</taxon>
        <taxon>Dorcoceras</taxon>
    </lineage>
</organism>
<evidence type="ECO:0000313" key="2">
    <source>
        <dbReference type="EMBL" id="KZV35406.1"/>
    </source>
</evidence>
<evidence type="ECO:0000313" key="3">
    <source>
        <dbReference type="Proteomes" id="UP000250235"/>
    </source>
</evidence>